<dbReference type="SUPFAM" id="SSF101960">
    <property type="entry name" value="Stabilizer of iron transporter SufD"/>
    <property type="match status" value="1"/>
</dbReference>
<dbReference type="OrthoDB" id="9768262at2"/>
<dbReference type="AlphaFoldDB" id="E1R6U1"/>
<reference evidence="2 3" key="1">
    <citation type="journal article" date="2010" name="Stand. Genomic Sci.">
        <title>Complete genome sequence of Spirochaeta smaragdinae type strain (SEBR 4228).</title>
        <authorList>
            <person name="Mavromatis K."/>
            <person name="Yasawong M."/>
            <person name="Chertkov O."/>
            <person name="Lapidus A."/>
            <person name="Lucas S."/>
            <person name="Nolan M."/>
            <person name="Del Rio T.G."/>
            <person name="Tice H."/>
            <person name="Cheng J.F."/>
            <person name="Pitluck S."/>
            <person name="Liolios K."/>
            <person name="Ivanova N."/>
            <person name="Tapia R."/>
            <person name="Han C."/>
            <person name="Bruce D."/>
            <person name="Goodwin L."/>
            <person name="Pati A."/>
            <person name="Chen A."/>
            <person name="Palaniappan K."/>
            <person name="Land M."/>
            <person name="Hauser L."/>
            <person name="Chang Y.J."/>
            <person name="Jeffries C.D."/>
            <person name="Detter J.C."/>
            <person name="Rohde M."/>
            <person name="Brambilla E."/>
            <person name="Spring S."/>
            <person name="Goker M."/>
            <person name="Sikorski J."/>
            <person name="Woyke T."/>
            <person name="Bristow J."/>
            <person name="Eisen J.A."/>
            <person name="Markowitz V."/>
            <person name="Hugenholtz P."/>
            <person name="Klenk H.P."/>
            <person name="Kyrpides N.C."/>
        </authorList>
    </citation>
    <scope>NUCLEOTIDE SEQUENCE [LARGE SCALE GENOMIC DNA]</scope>
    <source>
        <strain evidence="3">DSM 11293 / JCM 15392 / SEBR 4228</strain>
    </source>
</reference>
<dbReference type="eggNOG" id="COG0719">
    <property type="taxonomic scope" value="Bacteria"/>
</dbReference>
<dbReference type="Proteomes" id="UP000002318">
    <property type="component" value="Chromosome"/>
</dbReference>
<dbReference type="InterPro" id="IPR055346">
    <property type="entry name" value="Fe-S_cluster_assembly_SufBD"/>
</dbReference>
<dbReference type="InterPro" id="IPR000825">
    <property type="entry name" value="SUF_FeS_clus_asmbl_SufBD_core"/>
</dbReference>
<evidence type="ECO:0000313" key="3">
    <source>
        <dbReference type="Proteomes" id="UP000002318"/>
    </source>
</evidence>
<evidence type="ECO:0000259" key="1">
    <source>
        <dbReference type="Pfam" id="PF01458"/>
    </source>
</evidence>
<dbReference type="HOGENOM" id="CLU_026231_3_1_12"/>
<evidence type="ECO:0000313" key="2">
    <source>
        <dbReference type="EMBL" id="ADK79223.1"/>
    </source>
</evidence>
<dbReference type="RefSeq" id="WP_013252687.1">
    <property type="nucleotide sequence ID" value="NC_014364.1"/>
</dbReference>
<feature type="domain" description="SUF system FeS cluster assembly SufBD core" evidence="1">
    <location>
        <begin position="174"/>
        <end position="395"/>
    </location>
</feature>
<dbReference type="STRING" id="573413.Spirs_0063"/>
<dbReference type="GO" id="GO:0016226">
    <property type="term" value="P:iron-sulfur cluster assembly"/>
    <property type="evidence" value="ECO:0007669"/>
    <property type="project" value="InterPro"/>
</dbReference>
<dbReference type="InterPro" id="IPR037284">
    <property type="entry name" value="SUF_FeS_clus_asmbl_SufBD_sf"/>
</dbReference>
<proteinExistence type="predicted"/>
<gene>
    <name evidence="2" type="ordered locus">Spirs_0063</name>
</gene>
<name>E1R6U1_SEDSS</name>
<dbReference type="PANTHER" id="PTHR43575">
    <property type="entry name" value="PROTEIN ABCI7, CHLOROPLASTIC"/>
    <property type="match status" value="1"/>
</dbReference>
<dbReference type="PANTHER" id="PTHR43575:SF1">
    <property type="entry name" value="PROTEIN ABCI7, CHLOROPLASTIC"/>
    <property type="match status" value="1"/>
</dbReference>
<accession>E1R6U1</accession>
<dbReference type="Pfam" id="PF01458">
    <property type="entry name" value="SUFBD_core"/>
    <property type="match status" value="1"/>
</dbReference>
<organism evidence="2 3">
    <name type="scientific">Sediminispirochaeta smaragdinae (strain DSM 11293 / JCM 15392 / SEBR 4228)</name>
    <name type="common">Spirochaeta smaragdinae</name>
    <dbReference type="NCBI Taxonomy" id="573413"/>
    <lineage>
        <taxon>Bacteria</taxon>
        <taxon>Pseudomonadati</taxon>
        <taxon>Spirochaetota</taxon>
        <taxon>Spirochaetia</taxon>
        <taxon>Spirochaetales</taxon>
        <taxon>Spirochaetaceae</taxon>
        <taxon>Sediminispirochaeta</taxon>
    </lineage>
</organism>
<protein>
    <submittedName>
        <fullName evidence="2">SufBD protein</fullName>
    </submittedName>
</protein>
<dbReference type="KEGG" id="ssm:Spirs_0063"/>
<sequence length="429" mass="47143">MNERTMEATRLSWLSEHKNKADAAWKQLPWPGRKNPQWKNSPVSLFEAETFTAEQDWEEHAWDTADTSSGPQVTASGAIDDDRYAAVLRFVDGKPDFDKQTIESRGIELSFGAAPEWGARFLEAADLSDKLHARLFAEAAPVMSLSIAPGVNLAGPILLDWVDGRPDFYAAPLFFLKIGEAAQLRLTLCWRTPDGRKTRLFLSPALFVDLERNARLDLFELEHLSHRARFLDYPVAILEEKAELRWSRGIFGVGVSKSTILARLEGRASRFDFAAAYASPDKSHVDISVTQRHIAPFTWSRSRLDAVADGSGKAISHGLIEVKESGIGTDAYLSTKTLSLSPHAKAVSLPELAIDTNDLTASHGSTVGTISPEELFYLASRGIEIGEAKALIAEGVLGLILERTPSELTDTLESLIEDALETESEVARG</sequence>
<keyword evidence="3" id="KW-1185">Reference proteome</keyword>
<dbReference type="EMBL" id="CP002116">
    <property type="protein sequence ID" value="ADK79223.1"/>
    <property type="molecule type" value="Genomic_DNA"/>
</dbReference>